<dbReference type="AlphaFoldDB" id="A0A6J1PND5"/>
<organism evidence="2 3">
    <name type="scientific">Temnothorax curvispinosus</name>
    <dbReference type="NCBI Taxonomy" id="300111"/>
    <lineage>
        <taxon>Eukaryota</taxon>
        <taxon>Metazoa</taxon>
        <taxon>Ecdysozoa</taxon>
        <taxon>Arthropoda</taxon>
        <taxon>Hexapoda</taxon>
        <taxon>Insecta</taxon>
        <taxon>Pterygota</taxon>
        <taxon>Neoptera</taxon>
        <taxon>Endopterygota</taxon>
        <taxon>Hymenoptera</taxon>
        <taxon>Apocrita</taxon>
        <taxon>Aculeata</taxon>
        <taxon>Formicoidea</taxon>
        <taxon>Formicidae</taxon>
        <taxon>Myrmicinae</taxon>
        <taxon>Temnothorax</taxon>
    </lineage>
</organism>
<gene>
    <name evidence="3" type="primary">LOC112454178</name>
</gene>
<dbReference type="RefSeq" id="XP_024871192.1">
    <property type="nucleotide sequence ID" value="XM_025015424.1"/>
</dbReference>
<dbReference type="GeneID" id="112454178"/>
<evidence type="ECO:0000313" key="2">
    <source>
        <dbReference type="Proteomes" id="UP000504618"/>
    </source>
</evidence>
<reference evidence="3" key="1">
    <citation type="submission" date="2025-08" db="UniProtKB">
        <authorList>
            <consortium name="RefSeq"/>
        </authorList>
    </citation>
    <scope>IDENTIFICATION</scope>
    <source>
        <tissue evidence="3">Whole body</tissue>
    </source>
</reference>
<proteinExistence type="predicted"/>
<protein>
    <submittedName>
        <fullName evidence="3">Uncharacterized protein LOC112454178</fullName>
    </submittedName>
</protein>
<feature type="region of interest" description="Disordered" evidence="1">
    <location>
        <begin position="1"/>
        <end position="29"/>
    </location>
</feature>
<evidence type="ECO:0000313" key="3">
    <source>
        <dbReference type="RefSeq" id="XP_024871192.1"/>
    </source>
</evidence>
<evidence type="ECO:0000256" key="1">
    <source>
        <dbReference type="SAM" id="MobiDB-lite"/>
    </source>
</evidence>
<dbReference type="Proteomes" id="UP000504618">
    <property type="component" value="Unplaced"/>
</dbReference>
<keyword evidence="2" id="KW-1185">Reference proteome</keyword>
<sequence>MNVSRSTIDHRTKKKEKSFVKANPAKSDCRLSEKNKRQLFLHVKDRLSRVEPGAGDRSRTYSKRRNPVVFILHTEAARKRVYVLWSPTTCVHQIILIFLKRQFSDITLSSS</sequence>
<accession>A0A6J1PND5</accession>
<name>A0A6J1PND5_9HYME</name>